<reference evidence="1 4" key="2">
    <citation type="submission" date="2020-08" db="EMBL/GenBank/DDBJ databases">
        <title>Genomic Encyclopedia of Type Strains, Phase IV (KMG-IV): sequencing the most valuable type-strain genomes for metagenomic binning, comparative biology and taxonomic classification.</title>
        <authorList>
            <person name="Goeker M."/>
        </authorList>
    </citation>
    <scope>NUCLEOTIDE SEQUENCE [LARGE SCALE GENOMIC DNA]</scope>
    <source>
        <strain evidence="1 4">DSM 8510</strain>
    </source>
</reference>
<evidence type="ECO:0000313" key="2">
    <source>
        <dbReference type="EMBL" id="MXP39425.1"/>
    </source>
</evidence>
<protein>
    <submittedName>
        <fullName evidence="2">Uncharacterized protein</fullName>
    </submittedName>
</protein>
<proteinExistence type="predicted"/>
<evidence type="ECO:0000313" key="4">
    <source>
        <dbReference type="Proteomes" id="UP000548685"/>
    </source>
</evidence>
<gene>
    <name evidence="1" type="ORF">FHS52_001443</name>
    <name evidence="2" type="ORF">GRI59_12490</name>
</gene>
<evidence type="ECO:0000313" key="3">
    <source>
        <dbReference type="Proteomes" id="UP000430021"/>
    </source>
</evidence>
<name>A0A6I4UQ64_9SPHN</name>
<dbReference type="Proteomes" id="UP000430021">
    <property type="component" value="Unassembled WGS sequence"/>
</dbReference>
<reference evidence="2 3" key="1">
    <citation type="submission" date="2019-12" db="EMBL/GenBank/DDBJ databases">
        <title>Genomic-based taxomic classification of the family Erythrobacteraceae.</title>
        <authorList>
            <person name="Xu L."/>
        </authorList>
    </citation>
    <scope>NUCLEOTIDE SEQUENCE [LARGE SCALE GENOMIC DNA]</scope>
    <source>
        <strain evidence="2 3">JCM 10282</strain>
    </source>
</reference>
<evidence type="ECO:0000313" key="1">
    <source>
        <dbReference type="EMBL" id="MBB3775474.1"/>
    </source>
</evidence>
<organism evidence="2 3">
    <name type="scientific">Erythrobacter ramosus</name>
    <dbReference type="NCBI Taxonomy" id="35811"/>
    <lineage>
        <taxon>Bacteria</taxon>
        <taxon>Pseudomonadati</taxon>
        <taxon>Pseudomonadota</taxon>
        <taxon>Alphaproteobacteria</taxon>
        <taxon>Sphingomonadales</taxon>
        <taxon>Erythrobacteraceae</taxon>
        <taxon>Erythrobacter/Porphyrobacter group</taxon>
        <taxon>Erythrobacter</taxon>
    </lineage>
</organism>
<comment type="caution">
    <text evidence="2">The sequence shown here is derived from an EMBL/GenBank/DDBJ whole genome shotgun (WGS) entry which is preliminary data.</text>
</comment>
<dbReference type="EMBL" id="WTYB01000002">
    <property type="protein sequence ID" value="MXP39425.1"/>
    <property type="molecule type" value="Genomic_DNA"/>
</dbReference>
<sequence length="188" mass="19197">MIRKLALCAALAGAGGLAGCKPPPTDSAVARVSLLAPTAGPSAPMPSPDTTAAVWASTDKPLRLVYGVPGQPVLLALECLDPAKPEARLRITRHAPADEGAAALLALIGNGWIGRFPVDATTIGGRVLWQGEVPALTREWDALKPEREATVTVPGAGLVRLNPSPLPMALVSGCRGKTETPAAQAIPG</sequence>
<dbReference type="AlphaFoldDB" id="A0A6I4UQ64"/>
<keyword evidence="4" id="KW-1185">Reference proteome</keyword>
<dbReference type="EMBL" id="JACICE010000002">
    <property type="protein sequence ID" value="MBB3775474.1"/>
    <property type="molecule type" value="Genomic_DNA"/>
</dbReference>
<dbReference type="Proteomes" id="UP000548685">
    <property type="component" value="Unassembled WGS sequence"/>
</dbReference>
<dbReference type="PROSITE" id="PS51257">
    <property type="entry name" value="PROKAR_LIPOPROTEIN"/>
    <property type="match status" value="1"/>
</dbReference>
<dbReference type="OrthoDB" id="7391054at2"/>
<dbReference type="RefSeq" id="WP_160761467.1">
    <property type="nucleotide sequence ID" value="NZ_BAAADZ010000010.1"/>
</dbReference>
<accession>A0A6I4UQ64</accession>